<dbReference type="GO" id="GO:0010468">
    <property type="term" value="P:regulation of gene expression"/>
    <property type="evidence" value="ECO:0007669"/>
    <property type="project" value="TreeGrafter"/>
</dbReference>
<keyword evidence="8" id="KW-0175">Coiled coil</keyword>
<dbReference type="OMA" id="TETENMP"/>
<evidence type="ECO:0000313" key="11">
    <source>
        <dbReference type="Ensembl" id="ENSCCRP00000117581.1"/>
    </source>
</evidence>
<organism evidence="11 12">
    <name type="scientific">Cyprinus carpio carpio</name>
    <dbReference type="NCBI Taxonomy" id="630221"/>
    <lineage>
        <taxon>Eukaryota</taxon>
        <taxon>Metazoa</taxon>
        <taxon>Chordata</taxon>
        <taxon>Craniata</taxon>
        <taxon>Vertebrata</taxon>
        <taxon>Euteleostomi</taxon>
        <taxon>Actinopterygii</taxon>
        <taxon>Neopterygii</taxon>
        <taxon>Teleostei</taxon>
        <taxon>Ostariophysi</taxon>
        <taxon>Cypriniformes</taxon>
        <taxon>Cyprinidae</taxon>
        <taxon>Cyprininae</taxon>
        <taxon>Cyprinus</taxon>
    </lineage>
</organism>
<reference evidence="11" key="1">
    <citation type="submission" date="2025-08" db="UniProtKB">
        <authorList>
            <consortium name="Ensembl"/>
        </authorList>
    </citation>
    <scope>IDENTIFICATION</scope>
</reference>
<keyword evidence="5" id="KW-0862">Zinc</keyword>
<evidence type="ECO:0000256" key="4">
    <source>
        <dbReference type="ARBA" id="ARBA00022771"/>
    </source>
</evidence>
<feature type="domain" description="C2H2-type" evidence="10">
    <location>
        <begin position="306"/>
        <end position="333"/>
    </location>
</feature>
<keyword evidence="2" id="KW-0479">Metal-binding</keyword>
<evidence type="ECO:0000259" key="10">
    <source>
        <dbReference type="PROSITE" id="PS50157"/>
    </source>
</evidence>
<evidence type="ECO:0000313" key="12">
    <source>
        <dbReference type="Proteomes" id="UP001108240"/>
    </source>
</evidence>
<feature type="domain" description="C2H2-type" evidence="10">
    <location>
        <begin position="334"/>
        <end position="361"/>
    </location>
</feature>
<comment type="subcellular location">
    <subcellularLocation>
        <location evidence="1">Nucleus</location>
    </subcellularLocation>
</comment>
<evidence type="ECO:0000256" key="8">
    <source>
        <dbReference type="SAM" id="Coils"/>
    </source>
</evidence>
<feature type="domain" description="C2H2-type" evidence="10">
    <location>
        <begin position="362"/>
        <end position="386"/>
    </location>
</feature>
<dbReference type="GeneTree" id="ENSGT00940000154308"/>
<evidence type="ECO:0000256" key="2">
    <source>
        <dbReference type="ARBA" id="ARBA00022723"/>
    </source>
</evidence>
<dbReference type="FunFam" id="3.30.160.60:FF:000557">
    <property type="entry name" value="zinc finger and SCAN domain-containing protein 29"/>
    <property type="match status" value="1"/>
</dbReference>
<keyword evidence="3" id="KW-0677">Repeat</keyword>
<name>A0A9J7YEC9_CYPCA</name>
<dbReference type="SMART" id="SM00355">
    <property type="entry name" value="ZnF_C2H2"/>
    <property type="match status" value="3"/>
</dbReference>
<evidence type="ECO:0000256" key="9">
    <source>
        <dbReference type="SAM" id="MobiDB-lite"/>
    </source>
</evidence>
<dbReference type="InterPro" id="IPR050331">
    <property type="entry name" value="Zinc_finger"/>
</dbReference>
<dbReference type="GO" id="GO:0008270">
    <property type="term" value="F:zinc ion binding"/>
    <property type="evidence" value="ECO:0007669"/>
    <property type="project" value="UniProtKB-KW"/>
</dbReference>
<feature type="region of interest" description="Disordered" evidence="9">
    <location>
        <begin position="61"/>
        <end position="81"/>
    </location>
</feature>
<dbReference type="PROSITE" id="PS00028">
    <property type="entry name" value="ZINC_FINGER_C2H2_1"/>
    <property type="match status" value="3"/>
</dbReference>
<dbReference type="PROSITE" id="PS50157">
    <property type="entry name" value="ZINC_FINGER_C2H2_2"/>
    <property type="match status" value="3"/>
</dbReference>
<evidence type="ECO:0000256" key="7">
    <source>
        <dbReference type="PROSITE-ProRule" id="PRU00042"/>
    </source>
</evidence>
<evidence type="ECO:0000256" key="5">
    <source>
        <dbReference type="ARBA" id="ARBA00022833"/>
    </source>
</evidence>
<dbReference type="Pfam" id="PF00096">
    <property type="entry name" value="zf-C2H2"/>
    <property type="match status" value="3"/>
</dbReference>
<accession>A0A9J7YEC9</accession>
<keyword evidence="4 7" id="KW-0863">Zinc-finger</keyword>
<proteinExistence type="predicted"/>
<dbReference type="Proteomes" id="UP001108240">
    <property type="component" value="Unplaced"/>
</dbReference>
<evidence type="ECO:0000256" key="1">
    <source>
        <dbReference type="ARBA" id="ARBA00004123"/>
    </source>
</evidence>
<dbReference type="PANTHER" id="PTHR16515:SF49">
    <property type="entry name" value="GASTRULA ZINC FINGER PROTEIN XLCGF49.1-LIKE-RELATED"/>
    <property type="match status" value="1"/>
</dbReference>
<evidence type="ECO:0000256" key="3">
    <source>
        <dbReference type="ARBA" id="ARBA00022737"/>
    </source>
</evidence>
<dbReference type="InterPro" id="IPR036236">
    <property type="entry name" value="Znf_C2H2_sf"/>
</dbReference>
<sequence length="386" mass="43296">MTKLQVINTFLKERLMATLNEIMDMIGGTVLQYEQELDSVQKDNEYLRRRLKEIEKLVESNGPAISNPAPSSPPHLKWTSSTETENMPTEIYQNQNQVETEQLTSTKVEEFSNHALLVTESDIDITRLQLPNTLAHTDKDFETSPLNEFPGGVKTEPFESLDSQSTNANTPIYCPLPHCTAQLPATTDANHTSDPKVFSILNSTDLQSAKRMKLKAKTLQVSLSKISQNVLKTTRPESGVAHVNYNTPHQNTDSRSVRNDTISGSSHLGIANVAVNPLRHAAFSREVRQGRGRGRGRGRVKGPGTHACPQCGKLFTHHSRLKVHMLIHTGEKPYACAQCGKRFNNDGTLRNHSRVHLQLRLFDCPVCARSFKDAYTCRNHMRVHNR</sequence>
<reference evidence="11" key="2">
    <citation type="submission" date="2025-09" db="UniProtKB">
        <authorList>
            <consortium name="Ensembl"/>
        </authorList>
    </citation>
    <scope>IDENTIFICATION</scope>
</reference>
<dbReference type="InterPro" id="IPR013087">
    <property type="entry name" value="Znf_C2H2_type"/>
</dbReference>
<protein>
    <recommendedName>
        <fullName evidence="10">C2H2-type domain-containing protein</fullName>
    </recommendedName>
</protein>
<dbReference type="SUPFAM" id="SSF57667">
    <property type="entry name" value="beta-beta-alpha zinc fingers"/>
    <property type="match status" value="2"/>
</dbReference>
<keyword evidence="6" id="KW-0539">Nucleus</keyword>
<keyword evidence="12" id="KW-1185">Reference proteome</keyword>
<dbReference type="Gene3D" id="3.30.160.60">
    <property type="entry name" value="Classic Zinc Finger"/>
    <property type="match status" value="3"/>
</dbReference>
<dbReference type="AlphaFoldDB" id="A0A9J7YEC9"/>
<dbReference type="Ensembl" id="ENSCCRT00000187090.1">
    <property type="protein sequence ID" value="ENSCCRP00000117581.1"/>
    <property type="gene ID" value="ENSCCRG00000064469.1"/>
</dbReference>
<dbReference type="FunFam" id="3.30.160.60:FF:001498">
    <property type="entry name" value="Zinc finger protein 404"/>
    <property type="match status" value="1"/>
</dbReference>
<dbReference type="PANTHER" id="PTHR16515">
    <property type="entry name" value="PR DOMAIN ZINC FINGER PROTEIN"/>
    <property type="match status" value="1"/>
</dbReference>
<evidence type="ECO:0000256" key="6">
    <source>
        <dbReference type="ARBA" id="ARBA00023242"/>
    </source>
</evidence>
<feature type="coiled-coil region" evidence="8">
    <location>
        <begin position="30"/>
        <end position="57"/>
    </location>
</feature>
<dbReference type="GO" id="GO:0005634">
    <property type="term" value="C:nucleus"/>
    <property type="evidence" value="ECO:0007669"/>
    <property type="project" value="UniProtKB-SubCell"/>
</dbReference>